<keyword evidence="6" id="KW-1185">Reference proteome</keyword>
<dbReference type="SUPFAM" id="SSF58104">
    <property type="entry name" value="Methyl-accepting chemotaxis protein (MCP) signaling domain"/>
    <property type="match status" value="1"/>
</dbReference>
<dbReference type="InterPro" id="IPR035965">
    <property type="entry name" value="PAS-like_dom_sf"/>
</dbReference>
<dbReference type="GO" id="GO:0004888">
    <property type="term" value="F:transmembrane signaling receptor activity"/>
    <property type="evidence" value="ECO:0007669"/>
    <property type="project" value="InterPro"/>
</dbReference>
<evidence type="ECO:0000259" key="4">
    <source>
        <dbReference type="PROSITE" id="PS50113"/>
    </source>
</evidence>
<dbReference type="PROSITE" id="PS50111">
    <property type="entry name" value="CHEMOTAXIS_TRANSDUC_2"/>
    <property type="match status" value="1"/>
</dbReference>
<dbReference type="Pfam" id="PF08448">
    <property type="entry name" value="PAS_4"/>
    <property type="match status" value="1"/>
</dbReference>
<dbReference type="PRINTS" id="PR00260">
    <property type="entry name" value="CHEMTRNSDUCR"/>
</dbReference>
<dbReference type="InterPro" id="IPR050903">
    <property type="entry name" value="Bact_Chemotaxis_MeTrfase"/>
</dbReference>
<reference evidence="5 6" key="1">
    <citation type="submission" date="2019-02" db="EMBL/GenBank/DDBJ databases">
        <title>Deep-cultivation of Planctomycetes and their phenomic and genomic characterization uncovers novel biology.</title>
        <authorList>
            <person name="Wiegand S."/>
            <person name="Jogler M."/>
            <person name="Boedeker C."/>
            <person name="Pinto D."/>
            <person name="Vollmers J."/>
            <person name="Rivas-Marin E."/>
            <person name="Kohn T."/>
            <person name="Peeters S.H."/>
            <person name="Heuer A."/>
            <person name="Rast P."/>
            <person name="Oberbeckmann S."/>
            <person name="Bunk B."/>
            <person name="Jeske O."/>
            <person name="Meyerdierks A."/>
            <person name="Storesund J.E."/>
            <person name="Kallscheuer N."/>
            <person name="Luecker S."/>
            <person name="Lage O.M."/>
            <person name="Pohl T."/>
            <person name="Merkel B.J."/>
            <person name="Hornburger P."/>
            <person name="Mueller R.-W."/>
            <person name="Bruemmer F."/>
            <person name="Labrenz M."/>
            <person name="Spormann A.M."/>
            <person name="Op Den Camp H."/>
            <person name="Overmann J."/>
            <person name="Amann R."/>
            <person name="Jetten M.S.M."/>
            <person name="Mascher T."/>
            <person name="Medema M.H."/>
            <person name="Devos D.P."/>
            <person name="Kaster A.-K."/>
            <person name="Ovreas L."/>
            <person name="Rohde M."/>
            <person name="Galperin M.Y."/>
            <person name="Jogler C."/>
        </authorList>
    </citation>
    <scope>NUCLEOTIDE SEQUENCE [LARGE SCALE GENOMIC DNA]</scope>
    <source>
        <strain evidence="5 6">Pla111</strain>
    </source>
</reference>
<dbReference type="NCBIfam" id="TIGR00229">
    <property type="entry name" value="sensory_box"/>
    <property type="match status" value="2"/>
</dbReference>
<gene>
    <name evidence="5" type="primary">bdlA_1</name>
    <name evidence="5" type="ORF">Pla111_05080</name>
</gene>
<feature type="domain" description="PAS" evidence="3">
    <location>
        <begin position="31"/>
        <end position="78"/>
    </location>
</feature>
<dbReference type="Gene3D" id="1.10.287.950">
    <property type="entry name" value="Methyl-accepting chemotaxis protein"/>
    <property type="match status" value="1"/>
</dbReference>
<feature type="domain" description="PAC" evidence="4">
    <location>
        <begin position="230"/>
        <end position="282"/>
    </location>
</feature>
<dbReference type="InterPro" id="IPR000014">
    <property type="entry name" value="PAS"/>
</dbReference>
<dbReference type="InterPro" id="IPR001610">
    <property type="entry name" value="PAC"/>
</dbReference>
<dbReference type="SMART" id="SM00283">
    <property type="entry name" value="MA"/>
    <property type="match status" value="1"/>
</dbReference>
<dbReference type="PANTHER" id="PTHR24422">
    <property type="entry name" value="CHEMOTAXIS PROTEIN METHYLTRANSFERASE"/>
    <property type="match status" value="1"/>
</dbReference>
<dbReference type="RefSeq" id="WP_197524684.1">
    <property type="nucleotide sequence ID" value="NZ_SJPH01000001.1"/>
</dbReference>
<dbReference type="InterPro" id="IPR004089">
    <property type="entry name" value="MCPsignal_dom"/>
</dbReference>
<dbReference type="SMART" id="SM00091">
    <property type="entry name" value="PAS"/>
    <property type="match status" value="2"/>
</dbReference>
<protein>
    <submittedName>
        <fullName evidence="5">Biofilm dispersion protein BdlA</fullName>
    </submittedName>
</protein>
<sequence>MTLTTTLSTLYRKPTAKQSTAEIQCESQAAEIALLRGRLNAISRSQAVIEFELDGTIITANDNFLNAVGYTLDEIQGRHHRIFVDPAEAALPSYANFWRDLGAGQFDSGEYRRITKNGDEIWILASYNPVYDDNGKPVRVVKFAADITARKNQSADWQRQVVEAISKSQAVIEFLPDGTILTANPNFLSAVGYGIEEIRGKHHRLFCDSAYTDSDEYRDFWKRLASGLYQSGQYQRFGKGGRSIWIQASYNPIVGPNGNVIKVIKYASDITAQIETNQQAAAVGQTVASSVTEMVSTIEEIAKNVSRTATLAHEAKSMAESTGKEVQGLDQASRRIGEVVSVIQELADQTNLLALNATIEAARAGESGRSFAVVASEVKELANATAKATENIEISVREIQQSIAIVVTSTEQITGSVSEVSSNTNTVAAAIEEQSATMAGLGRTAEELQALTISA</sequence>
<dbReference type="InterPro" id="IPR013656">
    <property type="entry name" value="PAS_4"/>
</dbReference>
<dbReference type="PROSITE" id="PS50113">
    <property type="entry name" value="PAC"/>
    <property type="match status" value="2"/>
</dbReference>
<organism evidence="5 6">
    <name type="scientific">Botrimarina hoheduenensis</name>
    <dbReference type="NCBI Taxonomy" id="2528000"/>
    <lineage>
        <taxon>Bacteria</taxon>
        <taxon>Pseudomonadati</taxon>
        <taxon>Planctomycetota</taxon>
        <taxon>Planctomycetia</taxon>
        <taxon>Pirellulales</taxon>
        <taxon>Lacipirellulaceae</taxon>
        <taxon>Botrimarina</taxon>
    </lineage>
</organism>
<dbReference type="Pfam" id="PF00015">
    <property type="entry name" value="MCPsignal"/>
    <property type="match status" value="1"/>
</dbReference>
<keyword evidence="1" id="KW-0807">Transducer</keyword>
<dbReference type="InterPro" id="IPR013655">
    <property type="entry name" value="PAS_fold_3"/>
</dbReference>
<proteinExistence type="predicted"/>
<evidence type="ECO:0000259" key="2">
    <source>
        <dbReference type="PROSITE" id="PS50111"/>
    </source>
</evidence>
<dbReference type="CDD" id="cd00130">
    <property type="entry name" value="PAS"/>
    <property type="match status" value="2"/>
</dbReference>
<dbReference type="GO" id="GO:0016020">
    <property type="term" value="C:membrane"/>
    <property type="evidence" value="ECO:0007669"/>
    <property type="project" value="InterPro"/>
</dbReference>
<dbReference type="Pfam" id="PF08447">
    <property type="entry name" value="PAS_3"/>
    <property type="match status" value="1"/>
</dbReference>
<feature type="domain" description="PAC" evidence="4">
    <location>
        <begin position="107"/>
        <end position="159"/>
    </location>
</feature>
<dbReference type="InterPro" id="IPR000700">
    <property type="entry name" value="PAS-assoc_C"/>
</dbReference>
<feature type="domain" description="Methyl-accepting transducer" evidence="2">
    <location>
        <begin position="265"/>
        <end position="455"/>
    </location>
</feature>
<dbReference type="AlphaFoldDB" id="A0A5C5WF85"/>
<comment type="caution">
    <text evidence="5">The sequence shown here is derived from an EMBL/GenBank/DDBJ whole genome shotgun (WGS) entry which is preliminary data.</text>
</comment>
<dbReference type="PROSITE" id="PS50112">
    <property type="entry name" value="PAS"/>
    <property type="match status" value="1"/>
</dbReference>
<name>A0A5C5WF85_9BACT</name>
<dbReference type="GO" id="GO:0006935">
    <property type="term" value="P:chemotaxis"/>
    <property type="evidence" value="ECO:0007669"/>
    <property type="project" value="InterPro"/>
</dbReference>
<dbReference type="SMART" id="SM00086">
    <property type="entry name" value="PAC"/>
    <property type="match status" value="2"/>
</dbReference>
<evidence type="ECO:0000259" key="3">
    <source>
        <dbReference type="PROSITE" id="PS50112"/>
    </source>
</evidence>
<dbReference type="InterPro" id="IPR004090">
    <property type="entry name" value="Chemotax_Me-accpt_rcpt"/>
</dbReference>
<evidence type="ECO:0000313" key="5">
    <source>
        <dbReference type="EMBL" id="TWT48733.1"/>
    </source>
</evidence>
<dbReference type="Gene3D" id="3.30.450.20">
    <property type="entry name" value="PAS domain"/>
    <property type="match status" value="2"/>
</dbReference>
<dbReference type="EMBL" id="SJPH01000001">
    <property type="protein sequence ID" value="TWT48733.1"/>
    <property type="molecule type" value="Genomic_DNA"/>
</dbReference>
<evidence type="ECO:0000313" key="6">
    <source>
        <dbReference type="Proteomes" id="UP000318995"/>
    </source>
</evidence>
<accession>A0A5C5WF85</accession>
<dbReference type="Proteomes" id="UP000318995">
    <property type="component" value="Unassembled WGS sequence"/>
</dbReference>
<dbReference type="SUPFAM" id="SSF55785">
    <property type="entry name" value="PYP-like sensor domain (PAS domain)"/>
    <property type="match status" value="2"/>
</dbReference>
<dbReference type="PANTHER" id="PTHR24422:SF10">
    <property type="entry name" value="CHEMOTAXIS PROTEIN METHYLTRANSFERASE 2"/>
    <property type="match status" value="1"/>
</dbReference>
<dbReference type="GO" id="GO:0007165">
    <property type="term" value="P:signal transduction"/>
    <property type="evidence" value="ECO:0007669"/>
    <property type="project" value="UniProtKB-KW"/>
</dbReference>
<evidence type="ECO:0000256" key="1">
    <source>
        <dbReference type="PROSITE-ProRule" id="PRU00284"/>
    </source>
</evidence>